<name>A0ABR1CZ68_NECAM</name>
<accession>A0ABR1CZ68</accession>
<proteinExistence type="predicted"/>
<evidence type="ECO:0000313" key="2">
    <source>
        <dbReference type="Proteomes" id="UP001303046"/>
    </source>
</evidence>
<evidence type="ECO:0000313" key="1">
    <source>
        <dbReference type="EMBL" id="KAK6742958.1"/>
    </source>
</evidence>
<dbReference type="Proteomes" id="UP001303046">
    <property type="component" value="Unassembled WGS sequence"/>
</dbReference>
<keyword evidence="2" id="KW-1185">Reference proteome</keyword>
<organism evidence="1 2">
    <name type="scientific">Necator americanus</name>
    <name type="common">Human hookworm</name>
    <dbReference type="NCBI Taxonomy" id="51031"/>
    <lineage>
        <taxon>Eukaryota</taxon>
        <taxon>Metazoa</taxon>
        <taxon>Ecdysozoa</taxon>
        <taxon>Nematoda</taxon>
        <taxon>Chromadorea</taxon>
        <taxon>Rhabditida</taxon>
        <taxon>Rhabditina</taxon>
        <taxon>Rhabditomorpha</taxon>
        <taxon>Strongyloidea</taxon>
        <taxon>Ancylostomatidae</taxon>
        <taxon>Bunostominae</taxon>
        <taxon>Necator</taxon>
    </lineage>
</organism>
<comment type="caution">
    <text evidence="1">The sequence shown here is derived from an EMBL/GenBank/DDBJ whole genome shotgun (WGS) entry which is preliminary data.</text>
</comment>
<dbReference type="EMBL" id="JAVFWL010000003">
    <property type="protein sequence ID" value="KAK6742958.1"/>
    <property type="molecule type" value="Genomic_DNA"/>
</dbReference>
<sequence>MCEPQHLFLEPYPAELSAGHNVPSGYAGGYASIPRRGHAPVVHEDADNRLRCSSCHRDAENCGVTRKYAKNSGHAPSLIVLTRHDRGMLEIPPGPSLHPTSLTKLENILDENSGKEMSGRDARPVKAGHLII</sequence>
<evidence type="ECO:0008006" key="3">
    <source>
        <dbReference type="Google" id="ProtNLM"/>
    </source>
</evidence>
<protein>
    <recommendedName>
        <fullName evidence="3">Cytochrome c domain-containing protein</fullName>
    </recommendedName>
</protein>
<gene>
    <name evidence="1" type="primary">Necator_chrIII.g11075</name>
    <name evidence="1" type="ORF">RB195_010310</name>
</gene>
<reference evidence="1 2" key="1">
    <citation type="submission" date="2023-08" db="EMBL/GenBank/DDBJ databases">
        <title>A Necator americanus chromosomal reference genome.</title>
        <authorList>
            <person name="Ilik V."/>
            <person name="Petrzelkova K.J."/>
            <person name="Pardy F."/>
            <person name="Fuh T."/>
            <person name="Niatou-Singa F.S."/>
            <person name="Gouil Q."/>
            <person name="Baker L."/>
            <person name="Ritchie M.E."/>
            <person name="Jex A.R."/>
            <person name="Gazzola D."/>
            <person name="Li H."/>
            <person name="Toshio Fujiwara R."/>
            <person name="Zhan B."/>
            <person name="Aroian R.V."/>
            <person name="Pafco B."/>
            <person name="Schwarz E.M."/>
        </authorList>
    </citation>
    <scope>NUCLEOTIDE SEQUENCE [LARGE SCALE GENOMIC DNA]</scope>
    <source>
        <strain evidence="1 2">Aroian</strain>
        <tissue evidence="1">Whole animal</tissue>
    </source>
</reference>